<dbReference type="AlphaFoldDB" id="A0A0K9NYZ0"/>
<keyword evidence="2" id="KW-1185">Reference proteome</keyword>
<dbReference type="EMBL" id="LFYR01001529">
    <property type="protein sequence ID" value="KMZ61192.1"/>
    <property type="molecule type" value="Genomic_DNA"/>
</dbReference>
<reference evidence="2" key="1">
    <citation type="journal article" date="2016" name="Nature">
        <title>The genome of the seagrass Zostera marina reveals angiosperm adaptation to the sea.</title>
        <authorList>
            <person name="Olsen J.L."/>
            <person name="Rouze P."/>
            <person name="Verhelst B."/>
            <person name="Lin Y.-C."/>
            <person name="Bayer T."/>
            <person name="Collen J."/>
            <person name="Dattolo E."/>
            <person name="De Paoli E."/>
            <person name="Dittami S."/>
            <person name="Maumus F."/>
            <person name="Michel G."/>
            <person name="Kersting A."/>
            <person name="Lauritano C."/>
            <person name="Lohaus R."/>
            <person name="Toepel M."/>
            <person name="Tonon T."/>
            <person name="Vanneste K."/>
            <person name="Amirebrahimi M."/>
            <person name="Brakel J."/>
            <person name="Bostroem C."/>
            <person name="Chovatia M."/>
            <person name="Grimwood J."/>
            <person name="Jenkins J.W."/>
            <person name="Jueterbock A."/>
            <person name="Mraz A."/>
            <person name="Stam W.T."/>
            <person name="Tice H."/>
            <person name="Bornberg-Bauer E."/>
            <person name="Green P.J."/>
            <person name="Pearson G.A."/>
            <person name="Procaccini G."/>
            <person name="Duarte C.M."/>
            <person name="Schmutz J."/>
            <person name="Reusch T.B.H."/>
            <person name="Van de Peer Y."/>
        </authorList>
    </citation>
    <scope>NUCLEOTIDE SEQUENCE [LARGE SCALE GENOMIC DNA]</scope>
    <source>
        <strain evidence="2">cv. Finnish</strain>
    </source>
</reference>
<feature type="non-terminal residue" evidence="1">
    <location>
        <position position="67"/>
    </location>
</feature>
<accession>A0A0K9NYZ0</accession>
<evidence type="ECO:0000313" key="1">
    <source>
        <dbReference type="EMBL" id="KMZ61192.1"/>
    </source>
</evidence>
<organism evidence="1 2">
    <name type="scientific">Zostera marina</name>
    <name type="common">Eelgrass</name>
    <dbReference type="NCBI Taxonomy" id="29655"/>
    <lineage>
        <taxon>Eukaryota</taxon>
        <taxon>Viridiplantae</taxon>
        <taxon>Streptophyta</taxon>
        <taxon>Embryophyta</taxon>
        <taxon>Tracheophyta</taxon>
        <taxon>Spermatophyta</taxon>
        <taxon>Magnoliopsida</taxon>
        <taxon>Liliopsida</taxon>
        <taxon>Zosteraceae</taxon>
        <taxon>Zostera</taxon>
    </lineage>
</organism>
<evidence type="ECO:0000313" key="2">
    <source>
        <dbReference type="Proteomes" id="UP000036987"/>
    </source>
</evidence>
<proteinExistence type="predicted"/>
<gene>
    <name evidence="1" type="ORF">ZOSMA_54G01230</name>
</gene>
<protein>
    <submittedName>
        <fullName evidence="1">Uncharacterized protein</fullName>
    </submittedName>
</protein>
<name>A0A0K9NYZ0_ZOSMR</name>
<dbReference type="STRING" id="29655.A0A0K9NYZ0"/>
<dbReference type="OrthoDB" id="779789at2759"/>
<sequence length="67" mass="7170">MSGVELNWEKLVRAALQKERLGAGAFGGPKSGIAGNVPTSLPDNLHIDEILMASDEIQDEDPNIARI</sequence>
<comment type="caution">
    <text evidence="1">The sequence shown here is derived from an EMBL/GenBank/DDBJ whole genome shotgun (WGS) entry which is preliminary data.</text>
</comment>
<dbReference type="Proteomes" id="UP000036987">
    <property type="component" value="Unassembled WGS sequence"/>
</dbReference>